<dbReference type="InterPro" id="IPR007213">
    <property type="entry name" value="Ppm1/Ppm2/Tcmp"/>
</dbReference>
<dbReference type="InterPro" id="IPR029063">
    <property type="entry name" value="SAM-dependent_MTases_sf"/>
</dbReference>
<dbReference type="PANTHER" id="PTHR43619:SF2">
    <property type="entry name" value="S-ADENOSYL-L-METHIONINE-DEPENDENT METHYLTRANSFERASES SUPERFAMILY PROTEIN"/>
    <property type="match status" value="1"/>
</dbReference>
<evidence type="ECO:0000313" key="3">
    <source>
        <dbReference type="EMBL" id="NKI33251.1"/>
    </source>
</evidence>
<organism evidence="3 4">
    <name type="scientific">Croceivirga thetidis</name>
    <dbReference type="NCBI Taxonomy" id="2721623"/>
    <lineage>
        <taxon>Bacteria</taxon>
        <taxon>Pseudomonadati</taxon>
        <taxon>Bacteroidota</taxon>
        <taxon>Flavobacteriia</taxon>
        <taxon>Flavobacteriales</taxon>
        <taxon>Flavobacteriaceae</taxon>
        <taxon>Croceivirga</taxon>
    </lineage>
</organism>
<protein>
    <submittedName>
        <fullName evidence="3">Adenosine deaminase</fullName>
    </submittedName>
</protein>
<keyword evidence="2" id="KW-0808">Transferase</keyword>
<evidence type="ECO:0000313" key="4">
    <source>
        <dbReference type="Proteomes" id="UP000718451"/>
    </source>
</evidence>
<proteinExistence type="predicted"/>
<dbReference type="SUPFAM" id="SSF53335">
    <property type="entry name" value="S-adenosyl-L-methionine-dependent methyltransferases"/>
    <property type="match status" value="1"/>
</dbReference>
<gene>
    <name evidence="3" type="ORF">HCU67_14940</name>
</gene>
<dbReference type="Gene3D" id="3.40.50.150">
    <property type="entry name" value="Vaccinia Virus protein VP39"/>
    <property type="match status" value="1"/>
</dbReference>
<dbReference type="PANTHER" id="PTHR43619">
    <property type="entry name" value="S-ADENOSYL-L-METHIONINE-DEPENDENT METHYLTRANSFERASE YKTD-RELATED"/>
    <property type="match status" value="1"/>
</dbReference>
<dbReference type="EMBL" id="JAAWWL010000002">
    <property type="protein sequence ID" value="NKI33251.1"/>
    <property type="molecule type" value="Genomic_DNA"/>
</dbReference>
<keyword evidence="4" id="KW-1185">Reference proteome</keyword>
<name>A0ABX1GW58_9FLAO</name>
<reference evidence="3 4" key="1">
    <citation type="submission" date="2020-04" db="EMBL/GenBank/DDBJ databases">
        <authorList>
            <person name="Yoon J."/>
        </authorList>
    </citation>
    <scope>NUCLEOTIDE SEQUENCE [LARGE SCALE GENOMIC DNA]</scope>
    <source>
        <strain evidence="3 4">DJ-13</strain>
    </source>
</reference>
<evidence type="ECO:0000256" key="2">
    <source>
        <dbReference type="ARBA" id="ARBA00022679"/>
    </source>
</evidence>
<dbReference type="RefSeq" id="WP_168553391.1">
    <property type="nucleotide sequence ID" value="NZ_JAAWWL010000002.1"/>
</dbReference>
<sequence>MNFHFYELSPKDSFKNYYLFSVNENIEIFETAFVTADFRAFNPELSKDTFAHLWPSKRTQDYRNEYVTSVSEYEPLAHCLRNRFFLDRISSLFNSGEIDLLINFGCGFSMYPFLLSGDMEHIEIDMPNSILYKREKVTEWIRNGKLPNRKLHFIEANFNTEYEESLLQKISSIKQNKKSFILLEGVLFFIDSNDTNRLFQLFSKIQKQGEFVGSVSFQKEIEERSAFKRLATFTEERLNANEKFEYQTLEDAYYSNLEGYDLIEHEDTFSLKDKYVPEVTVTKQDVLDEHMYILKRI</sequence>
<comment type="caution">
    <text evidence="3">The sequence shown here is derived from an EMBL/GenBank/DDBJ whole genome shotgun (WGS) entry which is preliminary data.</text>
</comment>
<evidence type="ECO:0000256" key="1">
    <source>
        <dbReference type="ARBA" id="ARBA00022603"/>
    </source>
</evidence>
<keyword evidence="1" id="KW-0489">Methyltransferase</keyword>
<accession>A0ABX1GW58</accession>
<dbReference type="Proteomes" id="UP000718451">
    <property type="component" value="Unassembled WGS sequence"/>
</dbReference>
<dbReference type="Pfam" id="PF04072">
    <property type="entry name" value="LCM"/>
    <property type="match status" value="1"/>
</dbReference>